<evidence type="ECO:0000313" key="2">
    <source>
        <dbReference type="Proteomes" id="UP001172386"/>
    </source>
</evidence>
<proteinExistence type="predicted"/>
<sequence>MAADLSSIKVLLTILSIYFHLTSVRAGTGYDAVNNFCRRLGHASTFKNQKVYINSGLETFADYNSNGQIDPSTVTSGFSAVLMSVNMTSDWGGKITIPIDQDAKHKSGSVAGYKTPPNFKYSALYSGPANSTKLYSFGGTASGYNTSFRNYFTAPDTSYPLWSYDSKTDLWTNIDTSAQGITIPSYGASAEAPDLGLGFYFGGQIDNGTANTTSYLTSPVGVGGMIVIDTIAGTLWNMSTPAADLSNRQGGTLVYTDAFGKSGILLAIGGQSNGKLLSMNEITVFDVGTIDPKQANVNSGTVNTWYTVNATGDAPDPRTDFCTVVTTAQDGSSTNIYLYGGRSSSTIFDDVYVLSLPSFTWTHVYSGTSGRWGMTCQLVSPRQMISIGGADSNNITADCDWLDQGLGLLDLSTVTGRDGWAASNFEYNVPAYEVPVDVVSAIGGNGKGGATKTAPAGGWATPALSTLFAVSVKQTNTNSSSSSNSSTSAGAGTGSQNDNKSSDLGLSTGAKAGIVVGAIILVAICLLVALLVLRNIKKKRAVQTKTTPEHELEENKGLPPGYTQTDSSKAELMTGEKDATVEKDGMVVHEVPVKRFSDESKEQSMHRSEPVELA</sequence>
<organism evidence="1 2">
    <name type="scientific">Neophaeococcomyces mojaviensis</name>
    <dbReference type="NCBI Taxonomy" id="3383035"/>
    <lineage>
        <taxon>Eukaryota</taxon>
        <taxon>Fungi</taxon>
        <taxon>Dikarya</taxon>
        <taxon>Ascomycota</taxon>
        <taxon>Pezizomycotina</taxon>
        <taxon>Eurotiomycetes</taxon>
        <taxon>Chaetothyriomycetidae</taxon>
        <taxon>Chaetothyriales</taxon>
        <taxon>Chaetothyriales incertae sedis</taxon>
        <taxon>Neophaeococcomyces</taxon>
    </lineage>
</organism>
<name>A0ACC3AEN1_9EURO</name>
<evidence type="ECO:0000313" key="1">
    <source>
        <dbReference type="EMBL" id="KAJ9660536.1"/>
    </source>
</evidence>
<keyword evidence="2" id="KW-1185">Reference proteome</keyword>
<gene>
    <name evidence="1" type="ORF">H2198_002473</name>
</gene>
<accession>A0ACC3AEN1</accession>
<dbReference type="Proteomes" id="UP001172386">
    <property type="component" value="Unassembled WGS sequence"/>
</dbReference>
<reference evidence="1" key="1">
    <citation type="submission" date="2022-10" db="EMBL/GenBank/DDBJ databases">
        <title>Culturing micro-colonial fungi from biological soil crusts in the Mojave desert and describing Neophaeococcomyces mojavensis, and introducing the new genera and species Taxawa tesnikishii.</title>
        <authorList>
            <person name="Kurbessoian T."/>
            <person name="Stajich J.E."/>
        </authorList>
    </citation>
    <scope>NUCLEOTIDE SEQUENCE</scope>
    <source>
        <strain evidence="1">JES_112</strain>
    </source>
</reference>
<dbReference type="EMBL" id="JAPDRQ010000030">
    <property type="protein sequence ID" value="KAJ9660536.1"/>
    <property type="molecule type" value="Genomic_DNA"/>
</dbReference>
<comment type="caution">
    <text evidence="1">The sequence shown here is derived from an EMBL/GenBank/DDBJ whole genome shotgun (WGS) entry which is preliminary data.</text>
</comment>
<protein>
    <submittedName>
        <fullName evidence="1">Uncharacterized protein</fullName>
    </submittedName>
</protein>